<evidence type="ECO:0000313" key="2">
    <source>
        <dbReference type="EMBL" id="OGY21927.1"/>
    </source>
</evidence>
<comment type="caution">
    <text evidence="2">The sequence shown here is derived from an EMBL/GenBank/DDBJ whole genome shotgun (WGS) entry which is preliminary data.</text>
</comment>
<dbReference type="AlphaFoldDB" id="A0A1G1W3G2"/>
<feature type="transmembrane region" description="Helical" evidence="1">
    <location>
        <begin position="12"/>
        <end position="34"/>
    </location>
</feature>
<dbReference type="EMBL" id="MHCN01000010">
    <property type="protein sequence ID" value="OGY21927.1"/>
    <property type="molecule type" value="Genomic_DNA"/>
</dbReference>
<keyword evidence="1" id="KW-1133">Transmembrane helix</keyword>
<dbReference type="Proteomes" id="UP000176299">
    <property type="component" value="Unassembled WGS sequence"/>
</dbReference>
<reference evidence="2 3" key="1">
    <citation type="journal article" date="2016" name="Nat. Commun.">
        <title>Thousands of microbial genomes shed light on interconnected biogeochemical processes in an aquifer system.</title>
        <authorList>
            <person name="Anantharaman K."/>
            <person name="Brown C.T."/>
            <person name="Hug L.A."/>
            <person name="Sharon I."/>
            <person name="Castelle C.J."/>
            <person name="Probst A.J."/>
            <person name="Thomas B.C."/>
            <person name="Singh A."/>
            <person name="Wilkins M.J."/>
            <person name="Karaoz U."/>
            <person name="Brodie E.L."/>
            <person name="Williams K.H."/>
            <person name="Hubbard S.S."/>
            <person name="Banfield J.F."/>
        </authorList>
    </citation>
    <scope>NUCLEOTIDE SEQUENCE [LARGE SCALE GENOMIC DNA]</scope>
</reference>
<sequence>MMVSKIAISKNSLIAAIIGVLYAVYNAFIFYSSFLLGKQLISILEIIPSLAFLVLLYWAWKKKFPLKYFIIAFVSYSLASVTLINFNMTTGQFLFNLSITTIMVVGAFLISKRRPGILDGTYRPQKPKS</sequence>
<protein>
    <submittedName>
        <fullName evidence="2">Uncharacterized protein</fullName>
    </submittedName>
</protein>
<proteinExistence type="predicted"/>
<keyword evidence="1" id="KW-0812">Transmembrane</keyword>
<accession>A0A1G1W3G2</accession>
<feature type="transmembrane region" description="Helical" evidence="1">
    <location>
        <begin position="66"/>
        <end position="86"/>
    </location>
</feature>
<organism evidence="2 3">
    <name type="scientific">Candidatus Woykebacteria bacterium GWA1_44_8</name>
    <dbReference type="NCBI Taxonomy" id="1802591"/>
    <lineage>
        <taxon>Bacteria</taxon>
        <taxon>Candidatus Woykeibacteriota</taxon>
    </lineage>
</organism>
<feature type="transmembrane region" description="Helical" evidence="1">
    <location>
        <begin position="92"/>
        <end position="110"/>
    </location>
</feature>
<evidence type="ECO:0000313" key="3">
    <source>
        <dbReference type="Proteomes" id="UP000176299"/>
    </source>
</evidence>
<gene>
    <name evidence="2" type="ORF">A2113_01220</name>
</gene>
<evidence type="ECO:0000256" key="1">
    <source>
        <dbReference type="SAM" id="Phobius"/>
    </source>
</evidence>
<keyword evidence="1" id="KW-0472">Membrane</keyword>
<feature type="transmembrane region" description="Helical" evidence="1">
    <location>
        <begin position="40"/>
        <end position="59"/>
    </location>
</feature>
<name>A0A1G1W3G2_9BACT</name>